<sequence length="110" mass="12018">MGCVCSCLASTFMVLGEVFETLFLAVGEVGAILIRGIFGLIVGLCDVLAACMCCCQVPFSERPDRGTYTYSSLHRSNVGPTQVLLGGFTKQGRRDRAVRKELRKKEHAEK</sequence>
<keyword evidence="2" id="KW-0472">Membrane</keyword>
<dbReference type="Proteomes" id="UP000245768">
    <property type="component" value="Unassembled WGS sequence"/>
</dbReference>
<evidence type="ECO:0000256" key="2">
    <source>
        <dbReference type="SAM" id="Phobius"/>
    </source>
</evidence>
<accession>A0A316YJL0</accession>
<evidence type="ECO:0000313" key="4">
    <source>
        <dbReference type="Proteomes" id="UP000245768"/>
    </source>
</evidence>
<feature type="transmembrane region" description="Helical" evidence="2">
    <location>
        <begin position="32"/>
        <end position="55"/>
    </location>
</feature>
<organism evidence="3 4">
    <name type="scientific">Acaromyces ingoldii</name>
    <dbReference type="NCBI Taxonomy" id="215250"/>
    <lineage>
        <taxon>Eukaryota</taxon>
        <taxon>Fungi</taxon>
        <taxon>Dikarya</taxon>
        <taxon>Basidiomycota</taxon>
        <taxon>Ustilaginomycotina</taxon>
        <taxon>Exobasidiomycetes</taxon>
        <taxon>Exobasidiales</taxon>
        <taxon>Cryptobasidiaceae</taxon>
        <taxon>Acaromyces</taxon>
    </lineage>
</organism>
<dbReference type="OrthoDB" id="3362884at2759"/>
<evidence type="ECO:0000313" key="3">
    <source>
        <dbReference type="EMBL" id="PWN88273.1"/>
    </source>
</evidence>
<dbReference type="EMBL" id="KZ819638">
    <property type="protein sequence ID" value="PWN88273.1"/>
    <property type="molecule type" value="Genomic_DNA"/>
</dbReference>
<proteinExistence type="predicted"/>
<name>A0A316YJL0_9BASI</name>
<dbReference type="InParanoid" id="A0A316YJL0"/>
<feature type="compositionally biased region" description="Basic and acidic residues" evidence="1">
    <location>
        <begin position="92"/>
        <end position="110"/>
    </location>
</feature>
<reference evidence="3 4" key="1">
    <citation type="journal article" date="2018" name="Mol. Biol. Evol.">
        <title>Broad Genomic Sampling Reveals a Smut Pathogenic Ancestry of the Fungal Clade Ustilaginomycotina.</title>
        <authorList>
            <person name="Kijpornyongpan T."/>
            <person name="Mondo S.J."/>
            <person name="Barry K."/>
            <person name="Sandor L."/>
            <person name="Lee J."/>
            <person name="Lipzen A."/>
            <person name="Pangilinan J."/>
            <person name="LaButti K."/>
            <person name="Hainaut M."/>
            <person name="Henrissat B."/>
            <person name="Grigoriev I.V."/>
            <person name="Spatafora J.W."/>
            <person name="Aime M.C."/>
        </authorList>
    </citation>
    <scope>NUCLEOTIDE SEQUENCE [LARGE SCALE GENOMIC DNA]</scope>
    <source>
        <strain evidence="3 4">MCA 4198</strain>
    </source>
</reference>
<protein>
    <submittedName>
        <fullName evidence="3">Uncharacterized protein</fullName>
    </submittedName>
</protein>
<dbReference type="GeneID" id="37044264"/>
<gene>
    <name evidence="3" type="ORF">FA10DRAFT_268474</name>
</gene>
<evidence type="ECO:0000256" key="1">
    <source>
        <dbReference type="SAM" id="MobiDB-lite"/>
    </source>
</evidence>
<dbReference type="AlphaFoldDB" id="A0A316YJL0"/>
<keyword evidence="2" id="KW-1133">Transmembrane helix</keyword>
<keyword evidence="2" id="KW-0812">Transmembrane</keyword>
<feature type="region of interest" description="Disordered" evidence="1">
    <location>
        <begin position="91"/>
        <end position="110"/>
    </location>
</feature>
<dbReference type="RefSeq" id="XP_025375471.1">
    <property type="nucleotide sequence ID" value="XM_025522348.1"/>
</dbReference>
<keyword evidence="4" id="KW-1185">Reference proteome</keyword>